<evidence type="ECO:0000313" key="1">
    <source>
        <dbReference type="EMBL" id="GBM42944.1"/>
    </source>
</evidence>
<evidence type="ECO:0000313" key="2">
    <source>
        <dbReference type="Proteomes" id="UP000499080"/>
    </source>
</evidence>
<organism evidence="1 2">
    <name type="scientific">Araneus ventricosus</name>
    <name type="common">Orbweaver spider</name>
    <name type="synonym">Epeira ventricosa</name>
    <dbReference type="NCBI Taxonomy" id="182803"/>
    <lineage>
        <taxon>Eukaryota</taxon>
        <taxon>Metazoa</taxon>
        <taxon>Ecdysozoa</taxon>
        <taxon>Arthropoda</taxon>
        <taxon>Chelicerata</taxon>
        <taxon>Arachnida</taxon>
        <taxon>Araneae</taxon>
        <taxon>Araneomorphae</taxon>
        <taxon>Entelegynae</taxon>
        <taxon>Araneoidea</taxon>
        <taxon>Araneidae</taxon>
        <taxon>Araneus</taxon>
    </lineage>
</organism>
<proteinExistence type="predicted"/>
<name>A0A4Y2FTH7_ARAVE</name>
<sequence>MIPENATLFSKLLLGKGIHEKTLCDATARRREYLRTAPSSEERLGLDRRDRLGARMPLEFYPQCELAILSDDVNIEMKVPRTCCKQTTGGNIPLINAEEYFRGSCDQKMTMTPEPAPCSPNFQAKPSGGRLTLDVRFSVNQVHMHGESLVESSFKLGTLQPRS</sequence>
<dbReference type="EMBL" id="BGPR01001011">
    <property type="protein sequence ID" value="GBM42944.1"/>
    <property type="molecule type" value="Genomic_DNA"/>
</dbReference>
<dbReference type="AlphaFoldDB" id="A0A4Y2FTH7"/>
<comment type="caution">
    <text evidence="1">The sequence shown here is derived from an EMBL/GenBank/DDBJ whole genome shotgun (WGS) entry which is preliminary data.</text>
</comment>
<dbReference type="Proteomes" id="UP000499080">
    <property type="component" value="Unassembled WGS sequence"/>
</dbReference>
<keyword evidence="2" id="KW-1185">Reference proteome</keyword>
<accession>A0A4Y2FTH7</accession>
<gene>
    <name evidence="1" type="ORF">AVEN_140824_1</name>
</gene>
<protein>
    <submittedName>
        <fullName evidence="1">Uncharacterized protein</fullName>
    </submittedName>
</protein>
<reference evidence="1 2" key="1">
    <citation type="journal article" date="2019" name="Sci. Rep.">
        <title>Orb-weaving spider Araneus ventricosus genome elucidates the spidroin gene catalogue.</title>
        <authorList>
            <person name="Kono N."/>
            <person name="Nakamura H."/>
            <person name="Ohtoshi R."/>
            <person name="Moran D.A.P."/>
            <person name="Shinohara A."/>
            <person name="Yoshida Y."/>
            <person name="Fujiwara M."/>
            <person name="Mori M."/>
            <person name="Tomita M."/>
            <person name="Arakawa K."/>
        </authorList>
    </citation>
    <scope>NUCLEOTIDE SEQUENCE [LARGE SCALE GENOMIC DNA]</scope>
</reference>